<evidence type="ECO:0000256" key="2">
    <source>
        <dbReference type="ARBA" id="ARBA00022737"/>
    </source>
</evidence>
<sequence>MSCCWRRHELIVSYKGLTKEKSGGINNYYQIIQWIYKEFPDLRCQGLSLHMGQTELTQSNYLPIFKTYKSIEITVSLVKSTIETNLGVFKLRMPQGDLLCTGFLVSPTYCIIPADLVQDCLRNDIRPLLLFENDEEVELNPASEGIELGHSLLAFKLKEPVTNFNPISLESSCKVTSSSLKTQSDLEFSSILMYTREKPVLIKTNLKTLGFNIDSYAIEKTIPEGASGCPILSQENDLIAVLNNFGEIVFVSSFYYLLSDNIEIPKSVDQSIVKELPGFMPTACFFDSCRSEGQFYSTDEALNKVFKTPEMILGSTAVVSNHGIIIVGLSPDQKPRTWLFDGKNTMELPPTQKKHLYHSCLALDDDIYVISGSTPAVEVYNFNESAWKFIEPLEKRRAMASAAYYNESIYLIGGRREKKFKKSILKYEDNSWVKINLKLDVGVSMLGCIVRHKDFLIFGGETADKKNLQSWSVNVRRKKIHEEKYCVRNNFGRFSQLYLEDEVLLYANDGTLYKYDTDSHELFTVSLDKEDII</sequence>
<dbReference type="AlphaFoldDB" id="A0A1R2C0Z8"/>
<gene>
    <name evidence="3" type="ORF">SteCoe_16520</name>
</gene>
<organism evidence="3 4">
    <name type="scientific">Stentor coeruleus</name>
    <dbReference type="NCBI Taxonomy" id="5963"/>
    <lineage>
        <taxon>Eukaryota</taxon>
        <taxon>Sar</taxon>
        <taxon>Alveolata</taxon>
        <taxon>Ciliophora</taxon>
        <taxon>Postciliodesmatophora</taxon>
        <taxon>Heterotrichea</taxon>
        <taxon>Heterotrichida</taxon>
        <taxon>Stentoridae</taxon>
        <taxon>Stentor</taxon>
    </lineage>
</organism>
<dbReference type="EMBL" id="MPUH01000330">
    <property type="protein sequence ID" value="OMJ82698.1"/>
    <property type="molecule type" value="Genomic_DNA"/>
</dbReference>
<reference evidence="3 4" key="1">
    <citation type="submission" date="2016-11" db="EMBL/GenBank/DDBJ databases">
        <title>The macronuclear genome of Stentor coeruleus: a giant cell with tiny introns.</title>
        <authorList>
            <person name="Slabodnick M."/>
            <person name="Ruby J.G."/>
            <person name="Reiff S.B."/>
            <person name="Swart E.C."/>
            <person name="Gosai S."/>
            <person name="Prabakaran S."/>
            <person name="Witkowska E."/>
            <person name="Larue G.E."/>
            <person name="Fisher S."/>
            <person name="Freeman R.M."/>
            <person name="Gunawardena J."/>
            <person name="Chu W."/>
            <person name="Stover N.A."/>
            <person name="Gregory B.D."/>
            <person name="Nowacki M."/>
            <person name="Derisi J."/>
            <person name="Roy S.W."/>
            <person name="Marshall W.F."/>
            <person name="Sood P."/>
        </authorList>
    </citation>
    <scope>NUCLEOTIDE SEQUENCE [LARGE SCALE GENOMIC DNA]</scope>
    <source>
        <strain evidence="3">WM001</strain>
    </source>
</reference>
<dbReference type="Gene3D" id="2.120.10.80">
    <property type="entry name" value="Kelch-type beta propeller"/>
    <property type="match status" value="1"/>
</dbReference>
<keyword evidence="4" id="KW-1185">Reference proteome</keyword>
<dbReference type="InterPro" id="IPR015915">
    <property type="entry name" value="Kelch-typ_b-propeller"/>
</dbReference>
<comment type="caution">
    <text evidence="3">The sequence shown here is derived from an EMBL/GenBank/DDBJ whole genome shotgun (WGS) entry which is preliminary data.</text>
</comment>
<evidence type="ECO:0000313" key="4">
    <source>
        <dbReference type="Proteomes" id="UP000187209"/>
    </source>
</evidence>
<keyword evidence="1" id="KW-0880">Kelch repeat</keyword>
<keyword evidence="2" id="KW-0677">Repeat</keyword>
<proteinExistence type="predicted"/>
<evidence type="ECO:0000256" key="1">
    <source>
        <dbReference type="ARBA" id="ARBA00022441"/>
    </source>
</evidence>
<accession>A0A1R2C0Z8</accession>
<dbReference type="SUPFAM" id="SSF117281">
    <property type="entry name" value="Kelch motif"/>
    <property type="match status" value="1"/>
</dbReference>
<evidence type="ECO:0000313" key="3">
    <source>
        <dbReference type="EMBL" id="OMJ82698.1"/>
    </source>
</evidence>
<dbReference type="OrthoDB" id="2311693at2759"/>
<protein>
    <submittedName>
        <fullName evidence="3">Uncharacterized protein</fullName>
    </submittedName>
</protein>
<name>A0A1R2C0Z8_9CILI</name>
<dbReference type="PANTHER" id="PTHR45632:SF3">
    <property type="entry name" value="KELCH-LIKE PROTEIN 32"/>
    <property type="match status" value="1"/>
</dbReference>
<dbReference type="PANTHER" id="PTHR45632">
    <property type="entry name" value="LD33804P"/>
    <property type="match status" value="1"/>
</dbReference>
<dbReference type="Proteomes" id="UP000187209">
    <property type="component" value="Unassembled WGS sequence"/>
</dbReference>